<comment type="caution">
    <text evidence="1">The sequence shown here is derived from an EMBL/GenBank/DDBJ whole genome shotgun (WGS) entry which is preliminary data.</text>
</comment>
<feature type="non-terminal residue" evidence="1">
    <location>
        <position position="261"/>
    </location>
</feature>
<dbReference type="Pfam" id="PF10294">
    <property type="entry name" value="Methyltransf_16"/>
    <property type="match status" value="1"/>
</dbReference>
<name>A0A4S4L1D8_9AGAM</name>
<organism evidence="1 2">
    <name type="scientific">Bondarzewia mesenterica</name>
    <dbReference type="NCBI Taxonomy" id="1095465"/>
    <lineage>
        <taxon>Eukaryota</taxon>
        <taxon>Fungi</taxon>
        <taxon>Dikarya</taxon>
        <taxon>Basidiomycota</taxon>
        <taxon>Agaricomycotina</taxon>
        <taxon>Agaricomycetes</taxon>
        <taxon>Russulales</taxon>
        <taxon>Bondarzewiaceae</taxon>
        <taxon>Bondarzewia</taxon>
    </lineage>
</organism>
<dbReference type="Gene3D" id="3.40.50.150">
    <property type="entry name" value="Vaccinia Virus protein VP39"/>
    <property type="match status" value="1"/>
</dbReference>
<keyword evidence="2" id="KW-1185">Reference proteome</keyword>
<gene>
    <name evidence="1" type="ORF">EW146_g10046</name>
</gene>
<dbReference type="GO" id="GO:0008757">
    <property type="term" value="F:S-adenosylmethionine-dependent methyltransferase activity"/>
    <property type="evidence" value="ECO:0007669"/>
    <property type="project" value="UniProtKB-ARBA"/>
</dbReference>
<evidence type="ECO:0000313" key="2">
    <source>
        <dbReference type="Proteomes" id="UP000310158"/>
    </source>
</evidence>
<dbReference type="AlphaFoldDB" id="A0A4S4L1D8"/>
<dbReference type="InterPro" id="IPR029063">
    <property type="entry name" value="SAM-dependent_MTases_sf"/>
</dbReference>
<protein>
    <submittedName>
        <fullName evidence="1">Uncharacterized protein</fullName>
    </submittedName>
</protein>
<evidence type="ECO:0000313" key="1">
    <source>
        <dbReference type="EMBL" id="THH04907.1"/>
    </source>
</evidence>
<dbReference type="InterPro" id="IPR019410">
    <property type="entry name" value="Methyltransf_16"/>
</dbReference>
<dbReference type="EMBL" id="SGPL01001084">
    <property type="protein sequence ID" value="THH04907.1"/>
    <property type="molecule type" value="Genomic_DNA"/>
</dbReference>
<dbReference type="Proteomes" id="UP000310158">
    <property type="component" value="Unassembled WGS sequence"/>
</dbReference>
<sequence>MYYYLSFLRPPPLQSSLSAPLTITPQVSNDLRTEPFPDPIDIYYFWSPRPPLPPDRPHQTPQNLTTWRASNAYKPLTVPPPPRARDGAQFCLVLTTLPSATAQCPSTIDLHAPTLGSSPLPVSSLPILFTKDIPSGKVAKQESILRSFCLSEVGGSPLLRKLWDSGIGLGSWLTELRDIDDGEVRDPLVKRVKATLFQKETCDVIELGAGTGIVSLVLAALRSSSESTPEDHRTRILTTDLPSSIHLMTHNITQNKSLFPH</sequence>
<reference evidence="1 2" key="1">
    <citation type="submission" date="2019-02" db="EMBL/GenBank/DDBJ databases">
        <title>Genome sequencing of the rare red list fungi Bondarzewia mesenterica.</title>
        <authorList>
            <person name="Buettner E."/>
            <person name="Kellner H."/>
        </authorList>
    </citation>
    <scope>NUCLEOTIDE SEQUENCE [LARGE SCALE GENOMIC DNA]</scope>
    <source>
        <strain evidence="1 2">DSM 108281</strain>
    </source>
</reference>
<dbReference type="OrthoDB" id="413520at2759"/>
<proteinExistence type="predicted"/>
<accession>A0A4S4L1D8</accession>